<dbReference type="PRINTS" id="PR00645">
    <property type="entry name" value="CXCCHMKINER4"/>
</dbReference>
<feature type="transmembrane region" description="Helical" evidence="13">
    <location>
        <begin position="49"/>
        <end position="73"/>
    </location>
</feature>
<feature type="transmembrane region" description="Helical" evidence="13">
    <location>
        <begin position="85"/>
        <end position="104"/>
    </location>
</feature>
<accession>A0AA88Q2X2</accession>
<name>A0AA88Q2X2_9TELE</name>
<evidence type="ECO:0000313" key="16">
    <source>
        <dbReference type="Proteomes" id="UP001187343"/>
    </source>
</evidence>
<evidence type="ECO:0000256" key="13">
    <source>
        <dbReference type="SAM" id="Phobius"/>
    </source>
</evidence>
<keyword evidence="5" id="KW-0967">Endosome</keyword>
<evidence type="ECO:0000256" key="2">
    <source>
        <dbReference type="ARBA" id="ARBA00004651"/>
    </source>
</evidence>
<evidence type="ECO:0000256" key="7">
    <source>
        <dbReference type="ARBA" id="ARBA00023040"/>
    </source>
</evidence>
<dbReference type="Pfam" id="PF00001">
    <property type="entry name" value="7tm_1"/>
    <property type="match status" value="1"/>
</dbReference>
<feature type="transmembrane region" description="Helical" evidence="13">
    <location>
        <begin position="213"/>
        <end position="238"/>
    </location>
</feature>
<dbReference type="GO" id="GO:0016493">
    <property type="term" value="F:C-C chemokine receptor activity"/>
    <property type="evidence" value="ECO:0007669"/>
    <property type="project" value="TreeGrafter"/>
</dbReference>
<feature type="transmembrane region" description="Helical" evidence="13">
    <location>
        <begin position="293"/>
        <end position="319"/>
    </location>
</feature>
<dbReference type="InterPro" id="IPR000276">
    <property type="entry name" value="GPCR_Rhodpsn"/>
</dbReference>
<dbReference type="Gene3D" id="1.20.1070.10">
    <property type="entry name" value="Rhodopsin 7-helix transmembrane proteins"/>
    <property type="match status" value="1"/>
</dbReference>
<feature type="domain" description="G-protein coupled receptors family 1 profile" evidence="14">
    <location>
        <begin position="65"/>
        <end position="316"/>
    </location>
</feature>
<dbReference type="GO" id="GO:0019957">
    <property type="term" value="F:C-C chemokine binding"/>
    <property type="evidence" value="ECO:0007669"/>
    <property type="project" value="TreeGrafter"/>
</dbReference>
<comment type="caution">
    <text evidence="15">The sequence shown here is derived from an EMBL/GenBank/DDBJ whole genome shotgun (WGS) entry which is preliminary data.</text>
</comment>
<dbReference type="PANTHER" id="PTHR10489:SF671">
    <property type="entry name" value="C-X-C CHEMOKINE RECEPTOR TYPE 3"/>
    <property type="match status" value="1"/>
</dbReference>
<keyword evidence="11" id="KW-0325">Glycoprotein</keyword>
<dbReference type="GO" id="GO:0009897">
    <property type="term" value="C:external side of plasma membrane"/>
    <property type="evidence" value="ECO:0007669"/>
    <property type="project" value="TreeGrafter"/>
</dbReference>
<dbReference type="AlphaFoldDB" id="A0AA88Q2X2"/>
<dbReference type="GO" id="GO:0019722">
    <property type="term" value="P:calcium-mediated signaling"/>
    <property type="evidence" value="ECO:0007669"/>
    <property type="project" value="TreeGrafter"/>
</dbReference>
<dbReference type="InterPro" id="IPR050119">
    <property type="entry name" value="CCR1-9-like"/>
</dbReference>
<keyword evidence="3" id="KW-1003">Cell membrane</keyword>
<dbReference type="GO" id="GO:0006955">
    <property type="term" value="P:immune response"/>
    <property type="evidence" value="ECO:0007669"/>
    <property type="project" value="TreeGrafter"/>
</dbReference>
<keyword evidence="9" id="KW-1015">Disulfide bond</keyword>
<dbReference type="PROSITE" id="PS50262">
    <property type="entry name" value="G_PROTEIN_RECEP_F1_2"/>
    <property type="match status" value="1"/>
</dbReference>
<keyword evidence="6 13" id="KW-1133">Transmembrane helix</keyword>
<reference evidence="15" key="1">
    <citation type="submission" date="2023-08" db="EMBL/GenBank/DDBJ databases">
        <title>Chromosome-level Genome Assembly of mud carp (Cirrhinus molitorella).</title>
        <authorList>
            <person name="Liu H."/>
        </authorList>
    </citation>
    <scope>NUCLEOTIDE SEQUENCE</scope>
    <source>
        <strain evidence="15">Prfri</strain>
        <tissue evidence="15">Muscle</tissue>
    </source>
</reference>
<feature type="transmembrane region" description="Helical" evidence="13">
    <location>
        <begin position="160"/>
        <end position="181"/>
    </location>
</feature>
<dbReference type="InterPro" id="IPR017452">
    <property type="entry name" value="GPCR_Rhodpsn_7TM"/>
</dbReference>
<evidence type="ECO:0000256" key="3">
    <source>
        <dbReference type="ARBA" id="ARBA00022475"/>
    </source>
</evidence>
<evidence type="ECO:0000256" key="8">
    <source>
        <dbReference type="ARBA" id="ARBA00023136"/>
    </source>
</evidence>
<comment type="subcellular location">
    <subcellularLocation>
        <location evidence="2">Cell membrane</location>
        <topology evidence="2">Multi-pass membrane protein</topology>
    </subcellularLocation>
    <subcellularLocation>
        <location evidence="1">Early endosome</location>
    </subcellularLocation>
</comment>
<dbReference type="GO" id="GO:0005769">
    <property type="term" value="C:early endosome"/>
    <property type="evidence" value="ECO:0007669"/>
    <property type="project" value="UniProtKB-SubCell"/>
</dbReference>
<evidence type="ECO:0000256" key="1">
    <source>
        <dbReference type="ARBA" id="ARBA00004412"/>
    </source>
</evidence>
<dbReference type="Proteomes" id="UP001187343">
    <property type="component" value="Unassembled WGS sequence"/>
</dbReference>
<evidence type="ECO:0000256" key="11">
    <source>
        <dbReference type="ARBA" id="ARBA00023180"/>
    </source>
</evidence>
<keyword evidence="4 13" id="KW-0812">Transmembrane</keyword>
<sequence>MNADTKTTFTMEEFDLSADYNDSYSENYESCYGERIVCDQESSMYFDSIFIPVIYSLALVMGLVGNGLVLVIVWKKRQSMKATDIFILHLSLADILLLLTLPFWTVDAANEWIFGTPLCKLIGAVFKISFFCGIFMLSCISLDCYLSIIHAVQTSKKQMVTHCCCLMGWLFCLLFSIPDWISLKSYKDSRSQDRTECVPEYPSDSWRLATRQIYHILGFILPGLIMLFCYTCILLRLWCGSQCKQNKRDFRFTIALVLAFCIHWMPYTVTLIIDTVQTNEAINPKTSCVNATSLEVALTVTSTLACLHCCVIPVLYVGLKVSRKSFVWS</sequence>
<evidence type="ECO:0000256" key="10">
    <source>
        <dbReference type="ARBA" id="ARBA00023170"/>
    </source>
</evidence>
<dbReference type="InterPro" id="IPR001277">
    <property type="entry name" value="CXCR4/ACKR2"/>
</dbReference>
<keyword evidence="7" id="KW-0297">G-protein coupled receptor</keyword>
<keyword evidence="12" id="KW-0807">Transducer</keyword>
<protein>
    <recommendedName>
        <fullName evidence="14">G-protein coupled receptors family 1 profile domain-containing protein</fullName>
    </recommendedName>
</protein>
<keyword evidence="16" id="KW-1185">Reference proteome</keyword>
<dbReference type="InterPro" id="IPR000355">
    <property type="entry name" value="Chemokine_rcpt"/>
</dbReference>
<feature type="transmembrane region" description="Helical" evidence="13">
    <location>
        <begin position="250"/>
        <end position="273"/>
    </location>
</feature>
<evidence type="ECO:0000256" key="12">
    <source>
        <dbReference type="ARBA" id="ARBA00023224"/>
    </source>
</evidence>
<dbReference type="PRINTS" id="PR00657">
    <property type="entry name" value="CCCHEMOKINER"/>
</dbReference>
<keyword evidence="8 13" id="KW-0472">Membrane</keyword>
<evidence type="ECO:0000256" key="5">
    <source>
        <dbReference type="ARBA" id="ARBA00022753"/>
    </source>
</evidence>
<evidence type="ECO:0000259" key="14">
    <source>
        <dbReference type="PROSITE" id="PS50262"/>
    </source>
</evidence>
<evidence type="ECO:0000313" key="15">
    <source>
        <dbReference type="EMBL" id="KAK2903185.1"/>
    </source>
</evidence>
<evidence type="ECO:0000256" key="4">
    <source>
        <dbReference type="ARBA" id="ARBA00022692"/>
    </source>
</evidence>
<gene>
    <name evidence="15" type="ORF">Q8A67_007898</name>
</gene>
<evidence type="ECO:0000256" key="6">
    <source>
        <dbReference type="ARBA" id="ARBA00022989"/>
    </source>
</evidence>
<dbReference type="GO" id="GO:0060326">
    <property type="term" value="P:cell chemotaxis"/>
    <property type="evidence" value="ECO:0007669"/>
    <property type="project" value="TreeGrafter"/>
</dbReference>
<dbReference type="PANTHER" id="PTHR10489">
    <property type="entry name" value="CELL ADHESION MOLECULE"/>
    <property type="match status" value="1"/>
</dbReference>
<dbReference type="GO" id="GO:0007204">
    <property type="term" value="P:positive regulation of cytosolic calcium ion concentration"/>
    <property type="evidence" value="ECO:0007669"/>
    <property type="project" value="TreeGrafter"/>
</dbReference>
<dbReference type="PRINTS" id="PR00237">
    <property type="entry name" value="GPCRRHODOPSN"/>
</dbReference>
<dbReference type="SUPFAM" id="SSF81321">
    <property type="entry name" value="Family A G protein-coupled receptor-like"/>
    <property type="match status" value="1"/>
</dbReference>
<proteinExistence type="predicted"/>
<dbReference type="EMBL" id="JAUYZG010000007">
    <property type="protein sequence ID" value="KAK2903185.1"/>
    <property type="molecule type" value="Genomic_DNA"/>
</dbReference>
<organism evidence="15 16">
    <name type="scientific">Cirrhinus molitorella</name>
    <name type="common">mud carp</name>
    <dbReference type="NCBI Taxonomy" id="172907"/>
    <lineage>
        <taxon>Eukaryota</taxon>
        <taxon>Metazoa</taxon>
        <taxon>Chordata</taxon>
        <taxon>Craniata</taxon>
        <taxon>Vertebrata</taxon>
        <taxon>Euteleostomi</taxon>
        <taxon>Actinopterygii</taxon>
        <taxon>Neopterygii</taxon>
        <taxon>Teleostei</taxon>
        <taxon>Ostariophysi</taxon>
        <taxon>Cypriniformes</taxon>
        <taxon>Cyprinidae</taxon>
        <taxon>Labeoninae</taxon>
        <taxon>Labeonini</taxon>
        <taxon>Cirrhinus</taxon>
    </lineage>
</organism>
<evidence type="ECO:0000256" key="9">
    <source>
        <dbReference type="ARBA" id="ARBA00023157"/>
    </source>
</evidence>
<feature type="transmembrane region" description="Helical" evidence="13">
    <location>
        <begin position="124"/>
        <end position="148"/>
    </location>
</feature>
<keyword evidence="10" id="KW-0675">Receptor</keyword>